<comment type="caution">
    <text evidence="1">The sequence shown here is derived from an EMBL/GenBank/DDBJ whole genome shotgun (WGS) entry which is preliminary data.</text>
</comment>
<dbReference type="Proteomes" id="UP000479710">
    <property type="component" value="Unassembled WGS sequence"/>
</dbReference>
<accession>A0A6G1E2V9</accession>
<name>A0A6G1E2V9_9ORYZ</name>
<organism evidence="1 2">
    <name type="scientific">Oryza meyeriana var. granulata</name>
    <dbReference type="NCBI Taxonomy" id="110450"/>
    <lineage>
        <taxon>Eukaryota</taxon>
        <taxon>Viridiplantae</taxon>
        <taxon>Streptophyta</taxon>
        <taxon>Embryophyta</taxon>
        <taxon>Tracheophyta</taxon>
        <taxon>Spermatophyta</taxon>
        <taxon>Magnoliopsida</taxon>
        <taxon>Liliopsida</taxon>
        <taxon>Poales</taxon>
        <taxon>Poaceae</taxon>
        <taxon>BOP clade</taxon>
        <taxon>Oryzoideae</taxon>
        <taxon>Oryzeae</taxon>
        <taxon>Oryzinae</taxon>
        <taxon>Oryza</taxon>
        <taxon>Oryza meyeriana</taxon>
    </lineage>
</organism>
<dbReference type="EMBL" id="SPHZ02000005">
    <property type="protein sequence ID" value="KAF0919118.1"/>
    <property type="molecule type" value="Genomic_DNA"/>
</dbReference>
<keyword evidence="2" id="KW-1185">Reference proteome</keyword>
<dbReference type="AlphaFoldDB" id="A0A6G1E2V9"/>
<evidence type="ECO:0000313" key="2">
    <source>
        <dbReference type="Proteomes" id="UP000479710"/>
    </source>
</evidence>
<evidence type="ECO:0000313" key="1">
    <source>
        <dbReference type="EMBL" id="KAF0919118.1"/>
    </source>
</evidence>
<proteinExistence type="predicted"/>
<protein>
    <submittedName>
        <fullName evidence="1">Uncharacterized protein</fullName>
    </submittedName>
</protein>
<reference evidence="1 2" key="1">
    <citation type="submission" date="2019-11" db="EMBL/GenBank/DDBJ databases">
        <title>Whole genome sequence of Oryza granulata.</title>
        <authorList>
            <person name="Li W."/>
        </authorList>
    </citation>
    <scope>NUCLEOTIDE SEQUENCE [LARGE SCALE GENOMIC DNA]</scope>
    <source>
        <strain evidence="2">cv. Menghai</strain>
        <tissue evidence="1">Leaf</tissue>
    </source>
</reference>
<sequence>MGKNECGRVREKRGQPSLSIDLCRRRLICAAAARGALSWPDLDCRRCSRSPSAATFTRSSCSGPRCNGHHRSTLSSSAKVPPILVLAAKLVLIVNLRPIYAAAEGTL</sequence>
<gene>
    <name evidence="1" type="ORF">E2562_028402</name>
</gene>